<protein>
    <submittedName>
        <fullName evidence="2">Uncharacterized protein</fullName>
    </submittedName>
</protein>
<dbReference type="AlphaFoldDB" id="A0A9P4V8I3"/>
<keyword evidence="3" id="KW-1185">Reference proteome</keyword>
<organism evidence="2 3">
    <name type="scientific">Polyplosphaeria fusca</name>
    <dbReference type="NCBI Taxonomy" id="682080"/>
    <lineage>
        <taxon>Eukaryota</taxon>
        <taxon>Fungi</taxon>
        <taxon>Dikarya</taxon>
        <taxon>Ascomycota</taxon>
        <taxon>Pezizomycotina</taxon>
        <taxon>Dothideomycetes</taxon>
        <taxon>Pleosporomycetidae</taxon>
        <taxon>Pleosporales</taxon>
        <taxon>Tetraplosphaeriaceae</taxon>
        <taxon>Polyplosphaeria</taxon>
    </lineage>
</organism>
<gene>
    <name evidence="2" type="ORF">EJ04DRAFT_161860</name>
</gene>
<feature type="compositionally biased region" description="Basic and acidic residues" evidence="1">
    <location>
        <begin position="129"/>
        <end position="143"/>
    </location>
</feature>
<dbReference type="Proteomes" id="UP000799444">
    <property type="component" value="Unassembled WGS sequence"/>
</dbReference>
<evidence type="ECO:0000313" key="3">
    <source>
        <dbReference type="Proteomes" id="UP000799444"/>
    </source>
</evidence>
<evidence type="ECO:0000313" key="2">
    <source>
        <dbReference type="EMBL" id="KAF2740626.1"/>
    </source>
</evidence>
<evidence type="ECO:0000256" key="1">
    <source>
        <dbReference type="SAM" id="MobiDB-lite"/>
    </source>
</evidence>
<accession>A0A9P4V8I3</accession>
<proteinExistence type="predicted"/>
<comment type="caution">
    <text evidence="2">The sequence shown here is derived from an EMBL/GenBank/DDBJ whole genome shotgun (WGS) entry which is preliminary data.</text>
</comment>
<reference evidence="2" key="1">
    <citation type="journal article" date="2020" name="Stud. Mycol.">
        <title>101 Dothideomycetes genomes: a test case for predicting lifestyles and emergence of pathogens.</title>
        <authorList>
            <person name="Haridas S."/>
            <person name="Albert R."/>
            <person name="Binder M."/>
            <person name="Bloem J."/>
            <person name="Labutti K."/>
            <person name="Salamov A."/>
            <person name="Andreopoulos B."/>
            <person name="Baker S."/>
            <person name="Barry K."/>
            <person name="Bills G."/>
            <person name="Bluhm B."/>
            <person name="Cannon C."/>
            <person name="Castanera R."/>
            <person name="Culley D."/>
            <person name="Daum C."/>
            <person name="Ezra D."/>
            <person name="Gonzalez J."/>
            <person name="Henrissat B."/>
            <person name="Kuo A."/>
            <person name="Liang C."/>
            <person name="Lipzen A."/>
            <person name="Lutzoni F."/>
            <person name="Magnuson J."/>
            <person name="Mondo S."/>
            <person name="Nolan M."/>
            <person name="Ohm R."/>
            <person name="Pangilinan J."/>
            <person name="Park H.-J."/>
            <person name="Ramirez L."/>
            <person name="Alfaro M."/>
            <person name="Sun H."/>
            <person name="Tritt A."/>
            <person name="Yoshinaga Y."/>
            <person name="Zwiers L.-H."/>
            <person name="Turgeon B."/>
            <person name="Goodwin S."/>
            <person name="Spatafora J."/>
            <person name="Crous P."/>
            <person name="Grigoriev I."/>
        </authorList>
    </citation>
    <scope>NUCLEOTIDE SEQUENCE</scope>
    <source>
        <strain evidence="2">CBS 125425</strain>
    </source>
</reference>
<dbReference type="EMBL" id="ML996099">
    <property type="protein sequence ID" value="KAF2740626.1"/>
    <property type="molecule type" value="Genomic_DNA"/>
</dbReference>
<name>A0A9P4V8I3_9PLEO</name>
<feature type="region of interest" description="Disordered" evidence="1">
    <location>
        <begin position="111"/>
        <end position="152"/>
    </location>
</feature>
<sequence>MPDEQMWAVRLSRAVFNMTTTATLESPQNRPFLPDCETCRTIIRDQDRVTHLHLGHARAHVAAHFRFRFRRRRVRVKQHLHVSLKRLSTPSVHAPRSNIFAVAASSEHLELQSMSPSGTAADPLISSATDHDRDSREAHHEDPDAGADADESDVVSAGLFIWTLEDVP</sequence>